<accession>A0A0F9BW42</accession>
<gene>
    <name evidence="1" type="ORF">LCGC14_2398470</name>
</gene>
<reference evidence="1" key="1">
    <citation type="journal article" date="2015" name="Nature">
        <title>Complex archaea that bridge the gap between prokaryotes and eukaryotes.</title>
        <authorList>
            <person name="Spang A."/>
            <person name="Saw J.H."/>
            <person name="Jorgensen S.L."/>
            <person name="Zaremba-Niedzwiedzka K."/>
            <person name="Martijn J."/>
            <person name="Lind A.E."/>
            <person name="van Eijk R."/>
            <person name="Schleper C."/>
            <person name="Guy L."/>
            <person name="Ettema T.J."/>
        </authorList>
    </citation>
    <scope>NUCLEOTIDE SEQUENCE</scope>
</reference>
<name>A0A0F9BW42_9ZZZZ</name>
<dbReference type="EMBL" id="LAZR01035951">
    <property type="protein sequence ID" value="KKL26120.1"/>
    <property type="molecule type" value="Genomic_DNA"/>
</dbReference>
<comment type="caution">
    <text evidence="1">The sequence shown here is derived from an EMBL/GenBank/DDBJ whole genome shotgun (WGS) entry which is preliminary data.</text>
</comment>
<organism evidence="1">
    <name type="scientific">marine sediment metagenome</name>
    <dbReference type="NCBI Taxonomy" id="412755"/>
    <lineage>
        <taxon>unclassified sequences</taxon>
        <taxon>metagenomes</taxon>
        <taxon>ecological metagenomes</taxon>
    </lineage>
</organism>
<sequence length="340" mass="36593">MANVLNGYSGQFFPDQNVTAKDLNMIGYSNTKAFRDYLKAFMANAGVVSSDLTTDNSLKVVTADGTSFEVNAGVAVDADGRIINIPVNTGASGSAGDDPLYRPAQPSRTNLSTGITSPGTYYVNLVYTPMYDSVQYDDSGNSFNTRVYDSYTISVDATRTTAGITLASMILNASGSILQDSSGTGYYSTSNSTWYAIYDDRPVFQVEDGRIGTIEDLTTVHETDLTEQLEKSVGFLFPQDGHTFSATIPRNATIETFTIMCQGSSGGVTVHLYSGSSAYEADQNLIANVSTTPPTVYFDGWTSQTLNLLYYDGHTLRIVIASAGASITECTASIVYSRRR</sequence>
<dbReference type="AlphaFoldDB" id="A0A0F9BW42"/>
<evidence type="ECO:0000313" key="1">
    <source>
        <dbReference type="EMBL" id="KKL26120.1"/>
    </source>
</evidence>
<protein>
    <submittedName>
        <fullName evidence="1">Uncharacterized protein</fullName>
    </submittedName>
</protein>
<proteinExistence type="predicted"/>